<dbReference type="InterPro" id="IPR005467">
    <property type="entry name" value="His_kinase_dom"/>
</dbReference>
<proteinExistence type="predicted"/>
<dbReference type="CDD" id="cd00130">
    <property type="entry name" value="PAS"/>
    <property type="match status" value="1"/>
</dbReference>
<feature type="domain" description="PAC" evidence="9">
    <location>
        <begin position="155"/>
        <end position="207"/>
    </location>
</feature>
<dbReference type="RefSeq" id="WP_164454238.1">
    <property type="nucleotide sequence ID" value="NZ_JAAIJQ010000062.1"/>
</dbReference>
<sequence length="589" mass="64129">MTDRQPHQETHGDAVAPSRSVRDADATLRQRAERRLGEHSAAVGSATPEELARLVQELRVHQVELQLQNEELRTAQTELETSRACYFGLYDLAPVGYLTLTERGLISQANLAAAKLLGAPRQALIRRPLSEWVEAEDQDDYYRCRRQVREAQPQTICELRIRRPDGSNAWIALSLSLEPASETSQARYLAVLHDIDAHKRLEALQREEAERKEDFLALLGHELRNPLAAIRNVAEVLQSSEALLPRRFVPMTAILMRQSGQLGRLVDDLLDVSRINRGRLQLARTPIDLRDCALSALEQVRAQVDAMDQRLEVDLPASPTPLNGDAVRLTQVIVNLLRNASELSPPGAPIVLALNRADDAAVIEVRDQGAGLAPESLEQIFDPVLRGSAGAGAGLGMGLALVRALVQLHGGRVEAVSPGLGQGSTFRARLPCEALRPARPPTRAAQMPCPAHRILLVEDDPDVARSCALLLEVMGQRVERAADGRSALALLEPFRPDLILLDLGLPDMDGFEVARRLRGTPSGRAARLVALTGWGQPADIARTEAAGFDAHLTKPIAQETLRQLLTGVAGGAPHDDRSAATGASHAPRR</sequence>
<dbReference type="SUPFAM" id="SSF55874">
    <property type="entry name" value="ATPase domain of HSP90 chaperone/DNA topoisomerase II/histidine kinase"/>
    <property type="match status" value="1"/>
</dbReference>
<dbReference type="InterPro" id="IPR013767">
    <property type="entry name" value="PAS_fold"/>
</dbReference>
<evidence type="ECO:0000256" key="4">
    <source>
        <dbReference type="PROSITE-ProRule" id="PRU00169"/>
    </source>
</evidence>
<accession>A0A6M0K628</accession>
<dbReference type="SUPFAM" id="SSF55785">
    <property type="entry name" value="PYP-like sensor domain (PAS domain)"/>
    <property type="match status" value="1"/>
</dbReference>
<keyword evidence="3 4" id="KW-0597">Phosphoprotein</keyword>
<dbReference type="PRINTS" id="PR00344">
    <property type="entry name" value="BCTRLSENSOR"/>
</dbReference>
<comment type="catalytic activity">
    <reaction evidence="1">
        <text>ATP + protein L-histidine = ADP + protein N-phospho-L-histidine.</text>
        <dbReference type="EC" id="2.7.13.3"/>
    </reaction>
</comment>
<dbReference type="PANTHER" id="PTHR43547:SF2">
    <property type="entry name" value="HYBRID SIGNAL TRANSDUCTION HISTIDINE KINASE C"/>
    <property type="match status" value="1"/>
</dbReference>
<dbReference type="InterPro" id="IPR003661">
    <property type="entry name" value="HisK_dim/P_dom"/>
</dbReference>
<comment type="caution">
    <text evidence="10">The sequence shown here is derived from an EMBL/GenBank/DDBJ whole genome shotgun (WGS) entry which is preliminary data.</text>
</comment>
<evidence type="ECO:0000259" key="7">
    <source>
        <dbReference type="PROSITE" id="PS50109"/>
    </source>
</evidence>
<dbReference type="SUPFAM" id="SSF52172">
    <property type="entry name" value="CheY-like"/>
    <property type="match status" value="1"/>
</dbReference>
<evidence type="ECO:0000256" key="5">
    <source>
        <dbReference type="SAM" id="Coils"/>
    </source>
</evidence>
<dbReference type="InterPro" id="IPR003594">
    <property type="entry name" value="HATPase_dom"/>
</dbReference>
<dbReference type="Proteomes" id="UP000483379">
    <property type="component" value="Unassembled WGS sequence"/>
</dbReference>
<gene>
    <name evidence="10" type="ORF">G3446_18085</name>
</gene>
<dbReference type="EC" id="2.7.13.3" evidence="2"/>
<dbReference type="InterPro" id="IPR011006">
    <property type="entry name" value="CheY-like_superfamily"/>
</dbReference>
<evidence type="ECO:0000256" key="6">
    <source>
        <dbReference type="SAM" id="MobiDB-lite"/>
    </source>
</evidence>
<dbReference type="Gene3D" id="3.40.50.2300">
    <property type="match status" value="1"/>
</dbReference>
<reference evidence="10 11" key="1">
    <citation type="submission" date="2020-02" db="EMBL/GenBank/DDBJ databases">
        <title>Genome sequences of Thiorhodococcus mannitoliphagus and Thiorhodococcus minor, purple sulfur photosynthetic bacteria in the gammaproteobacterial family, Chromatiaceae.</title>
        <authorList>
            <person name="Aviles F.A."/>
            <person name="Meyer T.E."/>
            <person name="Kyndt J.A."/>
        </authorList>
    </citation>
    <scope>NUCLEOTIDE SEQUENCE [LARGE SCALE GENOMIC DNA]</scope>
    <source>
        <strain evidence="10 11">DSM 11518</strain>
    </source>
</reference>
<dbReference type="GO" id="GO:0000155">
    <property type="term" value="F:phosphorelay sensor kinase activity"/>
    <property type="evidence" value="ECO:0007669"/>
    <property type="project" value="InterPro"/>
</dbReference>
<dbReference type="InterPro" id="IPR001789">
    <property type="entry name" value="Sig_transdc_resp-reg_receiver"/>
</dbReference>
<dbReference type="SUPFAM" id="SSF47384">
    <property type="entry name" value="Homodimeric domain of signal transducing histidine kinase"/>
    <property type="match status" value="1"/>
</dbReference>
<dbReference type="InterPro" id="IPR000700">
    <property type="entry name" value="PAS-assoc_C"/>
</dbReference>
<feature type="modified residue" description="4-aspartylphosphate" evidence="4">
    <location>
        <position position="502"/>
    </location>
</feature>
<feature type="compositionally biased region" description="Basic and acidic residues" evidence="6">
    <location>
        <begin position="1"/>
        <end position="12"/>
    </location>
</feature>
<dbReference type="InterPro" id="IPR035965">
    <property type="entry name" value="PAS-like_dom_sf"/>
</dbReference>
<evidence type="ECO:0000256" key="1">
    <source>
        <dbReference type="ARBA" id="ARBA00000085"/>
    </source>
</evidence>
<dbReference type="Gene3D" id="1.10.287.130">
    <property type="match status" value="1"/>
</dbReference>
<evidence type="ECO:0000313" key="11">
    <source>
        <dbReference type="Proteomes" id="UP000483379"/>
    </source>
</evidence>
<dbReference type="PROSITE" id="PS50109">
    <property type="entry name" value="HIS_KIN"/>
    <property type="match status" value="1"/>
</dbReference>
<dbReference type="GO" id="GO:0006355">
    <property type="term" value="P:regulation of DNA-templated transcription"/>
    <property type="evidence" value="ECO:0007669"/>
    <property type="project" value="InterPro"/>
</dbReference>
<keyword evidence="5" id="KW-0175">Coiled coil</keyword>
<dbReference type="CDD" id="cd17580">
    <property type="entry name" value="REC_2_DhkD-like"/>
    <property type="match status" value="1"/>
</dbReference>
<dbReference type="SMART" id="SM00091">
    <property type="entry name" value="PAS"/>
    <property type="match status" value="1"/>
</dbReference>
<dbReference type="InterPro" id="IPR036890">
    <property type="entry name" value="HATPase_C_sf"/>
</dbReference>
<dbReference type="AlphaFoldDB" id="A0A6M0K628"/>
<feature type="region of interest" description="Disordered" evidence="6">
    <location>
        <begin position="568"/>
        <end position="589"/>
    </location>
</feature>
<dbReference type="InterPro" id="IPR004358">
    <property type="entry name" value="Sig_transdc_His_kin-like_C"/>
</dbReference>
<dbReference type="Gene3D" id="3.30.565.10">
    <property type="entry name" value="Histidine kinase-like ATPase, C-terminal domain"/>
    <property type="match status" value="1"/>
</dbReference>
<feature type="domain" description="Response regulatory" evidence="8">
    <location>
        <begin position="453"/>
        <end position="569"/>
    </location>
</feature>
<dbReference type="NCBIfam" id="TIGR00229">
    <property type="entry name" value="sensory_box"/>
    <property type="match status" value="1"/>
</dbReference>
<dbReference type="PROSITE" id="PS50110">
    <property type="entry name" value="RESPONSE_REGULATORY"/>
    <property type="match status" value="1"/>
</dbReference>
<dbReference type="SMART" id="SM00448">
    <property type="entry name" value="REC"/>
    <property type="match status" value="1"/>
</dbReference>
<name>A0A6M0K628_9GAMM</name>
<dbReference type="InterPro" id="IPR000014">
    <property type="entry name" value="PAS"/>
</dbReference>
<dbReference type="CDD" id="cd00082">
    <property type="entry name" value="HisKA"/>
    <property type="match status" value="1"/>
</dbReference>
<evidence type="ECO:0000256" key="3">
    <source>
        <dbReference type="ARBA" id="ARBA00022553"/>
    </source>
</evidence>
<dbReference type="EMBL" id="JAAIJQ010000062">
    <property type="protein sequence ID" value="NEV63775.1"/>
    <property type="molecule type" value="Genomic_DNA"/>
</dbReference>
<evidence type="ECO:0000313" key="10">
    <source>
        <dbReference type="EMBL" id="NEV63775.1"/>
    </source>
</evidence>
<feature type="domain" description="Histidine kinase" evidence="7">
    <location>
        <begin position="218"/>
        <end position="434"/>
    </location>
</feature>
<evidence type="ECO:0000259" key="9">
    <source>
        <dbReference type="PROSITE" id="PS50113"/>
    </source>
</evidence>
<feature type="region of interest" description="Disordered" evidence="6">
    <location>
        <begin position="1"/>
        <end position="28"/>
    </location>
</feature>
<organism evidence="10 11">
    <name type="scientific">Thiorhodococcus minor</name>
    <dbReference type="NCBI Taxonomy" id="57489"/>
    <lineage>
        <taxon>Bacteria</taxon>
        <taxon>Pseudomonadati</taxon>
        <taxon>Pseudomonadota</taxon>
        <taxon>Gammaproteobacteria</taxon>
        <taxon>Chromatiales</taxon>
        <taxon>Chromatiaceae</taxon>
        <taxon>Thiorhodococcus</taxon>
    </lineage>
</organism>
<dbReference type="Gene3D" id="3.30.450.20">
    <property type="entry name" value="PAS domain"/>
    <property type="match status" value="1"/>
</dbReference>
<evidence type="ECO:0000259" key="8">
    <source>
        <dbReference type="PROSITE" id="PS50110"/>
    </source>
</evidence>
<dbReference type="PROSITE" id="PS50113">
    <property type="entry name" value="PAC"/>
    <property type="match status" value="1"/>
</dbReference>
<dbReference type="Pfam" id="PF02518">
    <property type="entry name" value="HATPase_c"/>
    <property type="match status" value="1"/>
</dbReference>
<evidence type="ECO:0000256" key="2">
    <source>
        <dbReference type="ARBA" id="ARBA00012438"/>
    </source>
</evidence>
<dbReference type="Pfam" id="PF00072">
    <property type="entry name" value="Response_reg"/>
    <property type="match status" value="1"/>
</dbReference>
<dbReference type="SMART" id="SM00387">
    <property type="entry name" value="HATPase_c"/>
    <property type="match status" value="1"/>
</dbReference>
<feature type="coiled-coil region" evidence="5">
    <location>
        <begin position="51"/>
        <end position="80"/>
    </location>
</feature>
<dbReference type="Pfam" id="PF00512">
    <property type="entry name" value="HisKA"/>
    <property type="match status" value="1"/>
</dbReference>
<dbReference type="InterPro" id="IPR036097">
    <property type="entry name" value="HisK_dim/P_sf"/>
</dbReference>
<dbReference type="Pfam" id="PF00989">
    <property type="entry name" value="PAS"/>
    <property type="match status" value="1"/>
</dbReference>
<dbReference type="PANTHER" id="PTHR43547">
    <property type="entry name" value="TWO-COMPONENT HISTIDINE KINASE"/>
    <property type="match status" value="1"/>
</dbReference>
<protein>
    <recommendedName>
        <fullName evidence="2">histidine kinase</fullName>
        <ecNumber evidence="2">2.7.13.3</ecNumber>
    </recommendedName>
</protein>
<dbReference type="SMART" id="SM00388">
    <property type="entry name" value="HisKA"/>
    <property type="match status" value="1"/>
</dbReference>
<keyword evidence="11" id="KW-1185">Reference proteome</keyword>